<organism evidence="1 2">
    <name type="scientific">Armillaria tabescens</name>
    <name type="common">Ringless honey mushroom</name>
    <name type="synonym">Agaricus tabescens</name>
    <dbReference type="NCBI Taxonomy" id="1929756"/>
    <lineage>
        <taxon>Eukaryota</taxon>
        <taxon>Fungi</taxon>
        <taxon>Dikarya</taxon>
        <taxon>Basidiomycota</taxon>
        <taxon>Agaricomycotina</taxon>
        <taxon>Agaricomycetes</taxon>
        <taxon>Agaricomycetidae</taxon>
        <taxon>Agaricales</taxon>
        <taxon>Marasmiineae</taxon>
        <taxon>Physalacriaceae</taxon>
        <taxon>Desarmillaria</taxon>
    </lineage>
</organism>
<feature type="non-terminal residue" evidence="1">
    <location>
        <position position="1"/>
    </location>
</feature>
<protein>
    <recommendedName>
        <fullName evidence="3">NACHT domain-containing protein</fullName>
    </recommendedName>
</protein>
<dbReference type="EMBL" id="JAUEPS010000061">
    <property type="protein sequence ID" value="KAK0443032.1"/>
    <property type="molecule type" value="Genomic_DNA"/>
</dbReference>
<dbReference type="RefSeq" id="XP_060324526.1">
    <property type="nucleotide sequence ID" value="XM_060480981.1"/>
</dbReference>
<keyword evidence="2" id="KW-1185">Reference proteome</keyword>
<evidence type="ECO:0000313" key="1">
    <source>
        <dbReference type="EMBL" id="KAK0443032.1"/>
    </source>
</evidence>
<dbReference type="SUPFAM" id="SSF48452">
    <property type="entry name" value="TPR-like"/>
    <property type="match status" value="1"/>
</dbReference>
<dbReference type="Proteomes" id="UP001175211">
    <property type="component" value="Unassembled WGS sequence"/>
</dbReference>
<dbReference type="GeneID" id="85364529"/>
<dbReference type="PANTHER" id="PTHR47691">
    <property type="entry name" value="REGULATOR-RELATED"/>
    <property type="match status" value="1"/>
</dbReference>
<dbReference type="PANTHER" id="PTHR47691:SF3">
    <property type="entry name" value="HTH-TYPE TRANSCRIPTIONAL REGULATOR RV0890C-RELATED"/>
    <property type="match status" value="1"/>
</dbReference>
<dbReference type="InterPro" id="IPR027417">
    <property type="entry name" value="P-loop_NTPase"/>
</dbReference>
<accession>A0AA39JHU4</accession>
<dbReference type="InterPro" id="IPR011990">
    <property type="entry name" value="TPR-like_helical_dom_sf"/>
</dbReference>
<name>A0AA39JHU4_ARMTA</name>
<dbReference type="AlphaFoldDB" id="A0AA39JHU4"/>
<proteinExistence type="predicted"/>
<evidence type="ECO:0008006" key="3">
    <source>
        <dbReference type="Google" id="ProtNLM"/>
    </source>
</evidence>
<gene>
    <name evidence="1" type="ORF">EV420DRAFT_1768692</name>
</gene>
<dbReference type="Gene3D" id="3.40.50.300">
    <property type="entry name" value="P-loop containing nucleotide triphosphate hydrolases"/>
    <property type="match status" value="1"/>
</dbReference>
<sequence>MMVAVESYEAWGNSHRPHQIHITATCSFHSYSHHRPYSAIQRMQAPSQLFTQSPSAAAPGRSAILPPPNLAPDDTDWMSNASVTFKLLAGAGEIDRTGIAKAIANIALPILELVQNNKKAQNDLKDTIKYLDEMLRYVSEETKLLQDGQSLTDASTHPLARLQQMGDEFISQLKVLKDDLNKVYGKTGFQAKIKKSFQSKTILDRVNQHKEYVKEARDKLLTTAVLSGIRQVGEVKAIVTNIQDHLISSSRITQPINMLSAIPSPPPLVFKSRDDLVQKGTANLLADSPHSIIIMGFGGMGKTSLALKLLDDAAVKSKYRECRYFIPCDEVCSVESTVEILIHAIMRLMRLQTTSDPIKQLHAISKPVVLFFDNFETVWDKSNNQSVQRFLEQLNAIIHITLMITMRGSVPPIDNIDWLELPHNGLSPLAESPSSDVFITISKYNGDMKIVTKLLEKLDGWPLALMLMAHQAKIIHPEVLLESWDKERTLLLEKPGAQSRLTSVNISIKITLQSSLLSKPNIFKLLSVICYLPDGIPTWSKILSKMLPNLSERTGIVSNLLQSGIIYEDSKGGLKILQPIQAYLKAYFQQPDIHIKQQFCTFYLNETKDKQLKSLISQENTKFGLAHLNNFEWIFVEILNSCNDEKKLKIIYNFCYFQYLTTGSDILLKKVIAITKDLNMLCLYAEAILLLGKKLCIFNQQQAAQEKIDEAKQIFETIGSSLGVAQCLQSLGNILQMMDQYPEATVKLEKAMQMFQTIDDSLGAAQCLQ</sequence>
<evidence type="ECO:0000313" key="2">
    <source>
        <dbReference type="Proteomes" id="UP001175211"/>
    </source>
</evidence>
<reference evidence="1" key="1">
    <citation type="submission" date="2023-06" db="EMBL/GenBank/DDBJ databases">
        <authorList>
            <consortium name="Lawrence Berkeley National Laboratory"/>
            <person name="Ahrendt S."/>
            <person name="Sahu N."/>
            <person name="Indic B."/>
            <person name="Wong-Bajracharya J."/>
            <person name="Merenyi Z."/>
            <person name="Ke H.-M."/>
            <person name="Monk M."/>
            <person name="Kocsube S."/>
            <person name="Drula E."/>
            <person name="Lipzen A."/>
            <person name="Balint B."/>
            <person name="Henrissat B."/>
            <person name="Andreopoulos B."/>
            <person name="Martin F.M."/>
            <person name="Harder C.B."/>
            <person name="Rigling D."/>
            <person name="Ford K.L."/>
            <person name="Foster G.D."/>
            <person name="Pangilinan J."/>
            <person name="Papanicolaou A."/>
            <person name="Barry K."/>
            <person name="LaButti K."/>
            <person name="Viragh M."/>
            <person name="Koriabine M."/>
            <person name="Yan M."/>
            <person name="Riley R."/>
            <person name="Champramary S."/>
            <person name="Plett K.L."/>
            <person name="Tsai I.J."/>
            <person name="Slot J."/>
            <person name="Sipos G."/>
            <person name="Plett J."/>
            <person name="Nagy L.G."/>
            <person name="Grigoriev I.V."/>
        </authorList>
    </citation>
    <scope>NUCLEOTIDE SEQUENCE</scope>
    <source>
        <strain evidence="1">CCBAS 213</strain>
    </source>
</reference>
<comment type="caution">
    <text evidence="1">The sequence shown here is derived from an EMBL/GenBank/DDBJ whole genome shotgun (WGS) entry which is preliminary data.</text>
</comment>
<dbReference type="Gene3D" id="1.25.40.10">
    <property type="entry name" value="Tetratricopeptide repeat domain"/>
    <property type="match status" value="1"/>
</dbReference>
<dbReference type="SUPFAM" id="SSF52540">
    <property type="entry name" value="P-loop containing nucleoside triphosphate hydrolases"/>
    <property type="match status" value="1"/>
</dbReference>